<dbReference type="PANTHER" id="PTHR44591:SF21">
    <property type="entry name" value="TWO-COMPONENT RESPONSE REGULATOR"/>
    <property type="match status" value="1"/>
</dbReference>
<evidence type="ECO:0000313" key="5">
    <source>
        <dbReference type="Proteomes" id="UP000494245"/>
    </source>
</evidence>
<evidence type="ECO:0000259" key="3">
    <source>
        <dbReference type="PROSITE" id="PS50110"/>
    </source>
</evidence>
<dbReference type="Pfam" id="PF00072">
    <property type="entry name" value="Response_reg"/>
    <property type="match status" value="1"/>
</dbReference>
<dbReference type="PROSITE" id="PS50110">
    <property type="entry name" value="RESPONSE_REGULATORY"/>
    <property type="match status" value="1"/>
</dbReference>
<reference evidence="4 5" key="2">
    <citation type="submission" date="2020-05" db="EMBL/GenBank/DDBJ databases">
        <title>Draft genome sequence of Desulfovibrio sp. strainFSS-1.</title>
        <authorList>
            <person name="Shimoshige H."/>
            <person name="Kobayashi H."/>
            <person name="Maekawa T."/>
        </authorList>
    </citation>
    <scope>NUCLEOTIDE SEQUENCE [LARGE SCALE GENOMIC DNA]</scope>
    <source>
        <strain evidence="4 5">SIID29052-01</strain>
    </source>
</reference>
<dbReference type="GO" id="GO:0000160">
    <property type="term" value="P:phosphorelay signal transduction system"/>
    <property type="evidence" value="ECO:0007669"/>
    <property type="project" value="InterPro"/>
</dbReference>
<comment type="caution">
    <text evidence="4">The sequence shown here is derived from an EMBL/GenBank/DDBJ whole genome shotgun (WGS) entry which is preliminary data.</text>
</comment>
<evidence type="ECO:0000256" key="1">
    <source>
        <dbReference type="ARBA" id="ARBA00022553"/>
    </source>
</evidence>
<keyword evidence="5" id="KW-1185">Reference proteome</keyword>
<feature type="modified residue" description="4-aspartylphosphate" evidence="2">
    <location>
        <position position="54"/>
    </location>
</feature>
<dbReference type="InterPro" id="IPR011006">
    <property type="entry name" value="CheY-like_superfamily"/>
</dbReference>
<name>A0A6V8LQE6_9BACT</name>
<dbReference type="AlphaFoldDB" id="A0A6V8LQE6"/>
<organism evidence="4 5">
    <name type="scientific">Fundidesulfovibrio magnetotacticus</name>
    <dbReference type="NCBI Taxonomy" id="2730080"/>
    <lineage>
        <taxon>Bacteria</taxon>
        <taxon>Pseudomonadati</taxon>
        <taxon>Thermodesulfobacteriota</taxon>
        <taxon>Desulfovibrionia</taxon>
        <taxon>Desulfovibrionales</taxon>
        <taxon>Desulfovibrionaceae</taxon>
        <taxon>Fundidesulfovibrio</taxon>
    </lineage>
</organism>
<dbReference type="Proteomes" id="UP000494245">
    <property type="component" value="Unassembled WGS sequence"/>
</dbReference>
<evidence type="ECO:0000256" key="2">
    <source>
        <dbReference type="PROSITE-ProRule" id="PRU00169"/>
    </source>
</evidence>
<dbReference type="InterPro" id="IPR050595">
    <property type="entry name" value="Bact_response_regulator"/>
</dbReference>
<feature type="domain" description="Response regulatory" evidence="3">
    <location>
        <begin position="5"/>
        <end position="121"/>
    </location>
</feature>
<dbReference type="PANTHER" id="PTHR44591">
    <property type="entry name" value="STRESS RESPONSE REGULATOR PROTEIN 1"/>
    <property type="match status" value="1"/>
</dbReference>
<keyword evidence="1 2" id="KW-0597">Phosphoprotein</keyword>
<accession>A0A6V8LQE6</accession>
<dbReference type="Gene3D" id="3.40.50.2300">
    <property type="match status" value="1"/>
</dbReference>
<gene>
    <name evidence="4" type="primary">algB_1</name>
    <name evidence="4" type="ORF">NNJEOMEG_01031</name>
</gene>
<dbReference type="EMBL" id="BLTE01000003">
    <property type="protein sequence ID" value="GFK93200.1"/>
    <property type="molecule type" value="Genomic_DNA"/>
</dbReference>
<protein>
    <submittedName>
        <fullName evidence="4">Alginate biosynthesis transcriptional regulatory protein AlgB</fullName>
    </submittedName>
</protein>
<proteinExistence type="predicted"/>
<evidence type="ECO:0000313" key="4">
    <source>
        <dbReference type="EMBL" id="GFK93200.1"/>
    </source>
</evidence>
<dbReference type="SMART" id="SM00448">
    <property type="entry name" value="REC"/>
    <property type="match status" value="1"/>
</dbReference>
<reference evidence="4 5" key="1">
    <citation type="submission" date="2020-04" db="EMBL/GenBank/DDBJ databases">
        <authorList>
            <consortium name="Desulfovibrio sp. FSS-1 genome sequencing consortium"/>
            <person name="Shimoshige H."/>
            <person name="Kobayashi H."/>
            <person name="Maekawa T."/>
        </authorList>
    </citation>
    <scope>NUCLEOTIDE SEQUENCE [LARGE SCALE GENOMIC DNA]</scope>
    <source>
        <strain evidence="4 5">SIID29052-01</strain>
    </source>
</reference>
<dbReference type="RefSeq" id="WP_173081982.1">
    <property type="nucleotide sequence ID" value="NZ_BLTE01000003.1"/>
</dbReference>
<sequence>MAEPVVLVIDDEPQLRSNLRDCFEDYGFTVLTAICAEDALEMLLREKVDACTVDIRLPGMTGNEFIAKASRMRPQLKFVIYTGSWNYEIPGDLANAGVTPEEIFNKPCEDPEIIARTIERLIARGAAAPRH</sequence>
<dbReference type="InterPro" id="IPR001789">
    <property type="entry name" value="Sig_transdc_resp-reg_receiver"/>
</dbReference>
<dbReference type="SUPFAM" id="SSF52172">
    <property type="entry name" value="CheY-like"/>
    <property type="match status" value="1"/>
</dbReference>